<dbReference type="RefSeq" id="WP_147203105.1">
    <property type="nucleotide sequence ID" value="NZ_BJYT01000005.1"/>
</dbReference>
<comment type="caution">
    <text evidence="2">The sequence shown here is derived from an EMBL/GenBank/DDBJ whole genome shotgun (WGS) entry which is preliminary data.</text>
</comment>
<dbReference type="GO" id="GO:0000156">
    <property type="term" value="F:phosphorelay response regulator activity"/>
    <property type="evidence" value="ECO:0007669"/>
    <property type="project" value="InterPro"/>
</dbReference>
<dbReference type="InterPro" id="IPR046947">
    <property type="entry name" value="LytR-like"/>
</dbReference>
<dbReference type="SMART" id="SM00850">
    <property type="entry name" value="LytTR"/>
    <property type="match status" value="1"/>
</dbReference>
<dbReference type="EMBL" id="BJYT01000005">
    <property type="protein sequence ID" value="GEO09004.1"/>
    <property type="molecule type" value="Genomic_DNA"/>
</dbReference>
<dbReference type="PANTHER" id="PTHR37299:SF1">
    <property type="entry name" value="STAGE 0 SPORULATION PROTEIN A HOMOLOG"/>
    <property type="match status" value="1"/>
</dbReference>
<dbReference type="OrthoDB" id="735914at2"/>
<organism evidence="2 3">
    <name type="scientific">Segetibacter aerophilus</name>
    <dbReference type="NCBI Taxonomy" id="670293"/>
    <lineage>
        <taxon>Bacteria</taxon>
        <taxon>Pseudomonadati</taxon>
        <taxon>Bacteroidota</taxon>
        <taxon>Chitinophagia</taxon>
        <taxon>Chitinophagales</taxon>
        <taxon>Chitinophagaceae</taxon>
        <taxon>Segetibacter</taxon>
    </lineage>
</organism>
<dbReference type="Proteomes" id="UP000321513">
    <property type="component" value="Unassembled WGS sequence"/>
</dbReference>
<gene>
    <name evidence="2" type="ORF">SAE01_15000</name>
</gene>
<reference evidence="2 3" key="1">
    <citation type="submission" date="2019-07" db="EMBL/GenBank/DDBJ databases">
        <title>Whole genome shotgun sequence of Segetibacter aerophilus NBRC 106135.</title>
        <authorList>
            <person name="Hosoyama A."/>
            <person name="Uohara A."/>
            <person name="Ohji S."/>
            <person name="Ichikawa N."/>
        </authorList>
    </citation>
    <scope>NUCLEOTIDE SEQUENCE [LARGE SCALE GENOMIC DNA]</scope>
    <source>
        <strain evidence="2 3">NBRC 106135</strain>
    </source>
</reference>
<dbReference type="AlphaFoldDB" id="A0A512BAK1"/>
<feature type="domain" description="HTH LytTR-type" evidence="1">
    <location>
        <begin position="21"/>
        <end position="123"/>
    </location>
</feature>
<dbReference type="Pfam" id="PF04397">
    <property type="entry name" value="LytTR"/>
    <property type="match status" value="1"/>
</dbReference>
<name>A0A512BAK1_9BACT</name>
<evidence type="ECO:0000259" key="1">
    <source>
        <dbReference type="SMART" id="SM00850"/>
    </source>
</evidence>
<protein>
    <recommendedName>
        <fullName evidence="1">HTH LytTR-type domain-containing protein</fullName>
    </recommendedName>
</protein>
<dbReference type="InterPro" id="IPR007492">
    <property type="entry name" value="LytTR_DNA-bd_dom"/>
</dbReference>
<evidence type="ECO:0000313" key="2">
    <source>
        <dbReference type="EMBL" id="GEO09004.1"/>
    </source>
</evidence>
<proteinExistence type="predicted"/>
<accession>A0A512BAK1</accession>
<sequence>MKEIFENPIRMKKRLIVKKGIENIALKIEDIALIYTENKLVFVIDGQSGKKYITDKKLVELEEELDGSIFFRANRKYIISINFIKAFKPFEKVKIQVYLTVPELDHQIIVSQESAKFFRKWIDEV</sequence>
<keyword evidence="3" id="KW-1185">Reference proteome</keyword>
<dbReference type="Gene3D" id="2.40.50.1020">
    <property type="entry name" value="LytTr DNA-binding domain"/>
    <property type="match status" value="1"/>
</dbReference>
<evidence type="ECO:0000313" key="3">
    <source>
        <dbReference type="Proteomes" id="UP000321513"/>
    </source>
</evidence>
<dbReference type="GO" id="GO:0003677">
    <property type="term" value="F:DNA binding"/>
    <property type="evidence" value="ECO:0007669"/>
    <property type="project" value="InterPro"/>
</dbReference>
<dbReference type="PANTHER" id="PTHR37299">
    <property type="entry name" value="TRANSCRIPTIONAL REGULATOR-RELATED"/>
    <property type="match status" value="1"/>
</dbReference>